<sequence length="84" mass="9216">MLGDGHLVGGSAGGYRTEVVRVGDVFAESLGERRQAVRSEEIAVRVRWEVPQSTDKALWWSAPGFPEAEVDDVRQVPALLRIAL</sequence>
<dbReference type="AlphaFoldDB" id="A0A1E7JXV0"/>
<dbReference type="EMBL" id="LJGU01000139">
    <property type="protein sequence ID" value="OEU96468.1"/>
    <property type="molecule type" value="Genomic_DNA"/>
</dbReference>
<dbReference type="Proteomes" id="UP000176101">
    <property type="component" value="Unassembled WGS sequence"/>
</dbReference>
<name>A0A1E7JXV0_9ACTN</name>
<organism evidence="1 2">
    <name type="scientific">Streptomyces oceani</name>
    <dbReference type="NCBI Taxonomy" id="1075402"/>
    <lineage>
        <taxon>Bacteria</taxon>
        <taxon>Bacillati</taxon>
        <taxon>Actinomycetota</taxon>
        <taxon>Actinomycetes</taxon>
        <taxon>Kitasatosporales</taxon>
        <taxon>Streptomycetaceae</taxon>
        <taxon>Streptomyces</taxon>
    </lineage>
</organism>
<keyword evidence="2" id="KW-1185">Reference proteome</keyword>
<protein>
    <submittedName>
        <fullName evidence="1">Uncharacterized protein</fullName>
    </submittedName>
</protein>
<gene>
    <name evidence="1" type="ORF">AN216_20260</name>
</gene>
<accession>A0A1E7JXV0</accession>
<reference evidence="1 2" key="1">
    <citation type="journal article" date="2016" name="Front. Microbiol.">
        <title>Comparative Genomics Analysis of Streptomyces Species Reveals Their Adaptation to the Marine Environment and Their Diversity at the Genomic Level.</title>
        <authorList>
            <person name="Tian X."/>
            <person name="Zhang Z."/>
            <person name="Yang T."/>
            <person name="Chen M."/>
            <person name="Li J."/>
            <person name="Chen F."/>
            <person name="Yang J."/>
            <person name="Li W."/>
            <person name="Zhang B."/>
            <person name="Zhang Z."/>
            <person name="Wu J."/>
            <person name="Zhang C."/>
            <person name="Long L."/>
            <person name="Xiao J."/>
        </authorList>
    </citation>
    <scope>NUCLEOTIDE SEQUENCE [LARGE SCALE GENOMIC DNA]</scope>
    <source>
        <strain evidence="1 2">SCSIO 02100</strain>
    </source>
</reference>
<evidence type="ECO:0000313" key="1">
    <source>
        <dbReference type="EMBL" id="OEU96468.1"/>
    </source>
</evidence>
<comment type="caution">
    <text evidence="1">The sequence shown here is derived from an EMBL/GenBank/DDBJ whole genome shotgun (WGS) entry which is preliminary data.</text>
</comment>
<evidence type="ECO:0000313" key="2">
    <source>
        <dbReference type="Proteomes" id="UP000176101"/>
    </source>
</evidence>
<proteinExistence type="predicted"/>